<accession>M5U4V9</accession>
<keyword evidence="2" id="KW-1185">Reference proteome</keyword>
<name>M5U4V9_9BACT</name>
<sequence>MSLSRAAITRRLIESPSFARSSLSRESVGTVVEAVSTNSLCRGASFLNDGDAGVA</sequence>
<dbReference type="AlphaFoldDB" id="M5U4V9"/>
<proteinExistence type="predicted"/>
<dbReference type="EMBL" id="ANOH01000156">
    <property type="protein sequence ID" value="EMI56294.1"/>
    <property type="molecule type" value="Genomic_DNA"/>
</dbReference>
<evidence type="ECO:0000313" key="1">
    <source>
        <dbReference type="EMBL" id="EMI56294.1"/>
    </source>
</evidence>
<evidence type="ECO:0000313" key="2">
    <source>
        <dbReference type="Proteomes" id="UP000011885"/>
    </source>
</evidence>
<gene>
    <name evidence="1" type="ORF">RSSM_02252</name>
</gene>
<reference evidence="1 2" key="1">
    <citation type="journal article" date="2013" name="Mar. Genomics">
        <title>Expression of sulfatases in Rhodopirellula baltica and the diversity of sulfatases in the genus Rhodopirellula.</title>
        <authorList>
            <person name="Wegner C.E."/>
            <person name="Richter-Heitmann T."/>
            <person name="Klindworth A."/>
            <person name="Klockow C."/>
            <person name="Richter M."/>
            <person name="Achstetter T."/>
            <person name="Glockner F.O."/>
            <person name="Harder J."/>
        </authorList>
    </citation>
    <scope>NUCLEOTIDE SEQUENCE [LARGE SCALE GENOMIC DNA]</scope>
    <source>
        <strain evidence="1 2">SM41</strain>
    </source>
</reference>
<comment type="caution">
    <text evidence="1">The sequence shown here is derived from an EMBL/GenBank/DDBJ whole genome shotgun (WGS) entry which is preliminary data.</text>
</comment>
<protein>
    <submittedName>
        <fullName evidence="1">Uncharacterized protein</fullName>
    </submittedName>
</protein>
<organism evidence="1 2">
    <name type="scientific">Rhodopirellula sallentina SM41</name>
    <dbReference type="NCBI Taxonomy" id="1263870"/>
    <lineage>
        <taxon>Bacteria</taxon>
        <taxon>Pseudomonadati</taxon>
        <taxon>Planctomycetota</taxon>
        <taxon>Planctomycetia</taxon>
        <taxon>Pirellulales</taxon>
        <taxon>Pirellulaceae</taxon>
        <taxon>Rhodopirellula</taxon>
    </lineage>
</organism>
<dbReference type="Proteomes" id="UP000011885">
    <property type="component" value="Unassembled WGS sequence"/>
</dbReference>